<dbReference type="InterPro" id="IPR036634">
    <property type="entry name" value="PRD_sf"/>
</dbReference>
<dbReference type="InterPro" id="IPR050661">
    <property type="entry name" value="BglG_antiterminators"/>
</dbReference>
<feature type="domain" description="PRD" evidence="2">
    <location>
        <begin position="169"/>
        <end position="275"/>
    </location>
</feature>
<reference evidence="3" key="1">
    <citation type="submission" date="2022-12" db="EMBL/GenBank/DDBJ databases">
        <title>Description and comparative metabolic analysis of Aerococcus sp. nov., isolated from the feces of a pig.</title>
        <authorList>
            <person name="Chang Y.-H."/>
        </authorList>
    </citation>
    <scope>NUCLEOTIDE SEQUENCE</scope>
    <source>
        <strain evidence="3">YH-aer222</strain>
    </source>
</reference>
<dbReference type="Gene3D" id="2.30.24.10">
    <property type="entry name" value="CAT RNA-binding domain"/>
    <property type="match status" value="1"/>
</dbReference>
<gene>
    <name evidence="3" type="ORF">OW157_04735</name>
</gene>
<accession>A0A9X3FSH7</accession>
<dbReference type="InterPro" id="IPR004341">
    <property type="entry name" value="CAT_RNA-bd_dom"/>
</dbReference>
<keyword evidence="4" id="KW-1185">Reference proteome</keyword>
<evidence type="ECO:0000313" key="3">
    <source>
        <dbReference type="EMBL" id="MCZ0725875.1"/>
    </source>
</evidence>
<dbReference type="SUPFAM" id="SSF50151">
    <property type="entry name" value="SacY-like RNA-binding domain"/>
    <property type="match status" value="1"/>
</dbReference>
<dbReference type="Gene3D" id="1.10.1790.10">
    <property type="entry name" value="PRD domain"/>
    <property type="match status" value="2"/>
</dbReference>
<dbReference type="Pfam" id="PF03123">
    <property type="entry name" value="CAT_RBD"/>
    <property type="match status" value="1"/>
</dbReference>
<evidence type="ECO:0000259" key="2">
    <source>
        <dbReference type="PROSITE" id="PS51372"/>
    </source>
</evidence>
<dbReference type="GO" id="GO:0006355">
    <property type="term" value="P:regulation of DNA-templated transcription"/>
    <property type="evidence" value="ECO:0007669"/>
    <property type="project" value="InterPro"/>
</dbReference>
<dbReference type="GO" id="GO:0003723">
    <property type="term" value="F:RNA binding"/>
    <property type="evidence" value="ECO:0007669"/>
    <property type="project" value="InterPro"/>
</dbReference>
<dbReference type="SMART" id="SM01061">
    <property type="entry name" value="CAT_RBD"/>
    <property type="match status" value="1"/>
</dbReference>
<comment type="caution">
    <text evidence="3">The sequence shown here is derived from an EMBL/GenBank/DDBJ whole genome shotgun (WGS) entry which is preliminary data.</text>
</comment>
<sequence>MHIVKVLNNNAVHAQNQQVEHILMGKGIGFQKKTGDEVDMDKVEKTFVLQGDQIDILNDISHHIASEETDVIIKIIDLAEKTLNVEFYTNLFVTLTDHLHFAYQRVRENTPIRNPLTWEIRKFYQKEYSIGKQALDIIEQDVGIRLPEDEAAAIALHLVNAQKEGGLMEETVKMVTIVQDILNIVQIHFQTTFDETSISYNRFITHLQYFAQRIINGELPNSGDTFLYEQVQRDYPEAYQCSLRIKKYVENNYKFELSIDELVYLTIHIKRITAK</sequence>
<protein>
    <submittedName>
        <fullName evidence="3">PRD domain-containing protein</fullName>
    </submittedName>
</protein>
<dbReference type="SUPFAM" id="SSF63520">
    <property type="entry name" value="PTS-regulatory domain, PRD"/>
    <property type="match status" value="2"/>
</dbReference>
<dbReference type="Pfam" id="PF00874">
    <property type="entry name" value="PRD"/>
    <property type="match status" value="2"/>
</dbReference>
<dbReference type="AlphaFoldDB" id="A0A9X3FSH7"/>
<evidence type="ECO:0000256" key="1">
    <source>
        <dbReference type="ARBA" id="ARBA00022737"/>
    </source>
</evidence>
<keyword evidence="1" id="KW-0677">Repeat</keyword>
<dbReference type="RefSeq" id="WP_268752182.1">
    <property type="nucleotide sequence ID" value="NZ_JAPRFQ010000001.1"/>
</dbReference>
<dbReference type="NCBIfam" id="NF046042">
    <property type="entry name" value="LicT"/>
    <property type="match status" value="1"/>
</dbReference>
<dbReference type="InterPro" id="IPR011608">
    <property type="entry name" value="PRD"/>
</dbReference>
<dbReference type="EMBL" id="JAPRFR010000001">
    <property type="protein sequence ID" value="MCZ0725875.1"/>
    <property type="molecule type" value="Genomic_DNA"/>
</dbReference>
<organism evidence="3 4">
    <name type="scientific">Aerococcus kribbianus</name>
    <dbReference type="NCBI Taxonomy" id="2999064"/>
    <lineage>
        <taxon>Bacteria</taxon>
        <taxon>Bacillati</taxon>
        <taxon>Bacillota</taxon>
        <taxon>Bacilli</taxon>
        <taxon>Lactobacillales</taxon>
        <taxon>Aerococcaceae</taxon>
        <taxon>Aerococcus</taxon>
    </lineage>
</organism>
<proteinExistence type="predicted"/>
<dbReference type="PROSITE" id="PS51372">
    <property type="entry name" value="PRD_2"/>
    <property type="match status" value="2"/>
</dbReference>
<feature type="domain" description="PRD" evidence="2">
    <location>
        <begin position="63"/>
        <end position="168"/>
    </location>
</feature>
<dbReference type="InterPro" id="IPR036650">
    <property type="entry name" value="CAT_RNA-bd_dom_sf"/>
</dbReference>
<name>A0A9X3FSH7_9LACT</name>
<evidence type="ECO:0000313" key="4">
    <source>
        <dbReference type="Proteomes" id="UP001146670"/>
    </source>
</evidence>
<dbReference type="PANTHER" id="PTHR30185:SF15">
    <property type="entry name" value="CRYPTIC BETA-GLUCOSIDE BGL OPERON ANTITERMINATOR"/>
    <property type="match status" value="1"/>
</dbReference>
<dbReference type="Proteomes" id="UP001146670">
    <property type="component" value="Unassembled WGS sequence"/>
</dbReference>
<dbReference type="PANTHER" id="PTHR30185">
    <property type="entry name" value="CRYPTIC BETA-GLUCOSIDE BGL OPERON ANTITERMINATOR"/>
    <property type="match status" value="1"/>
</dbReference>